<name>A0A1U9QML2_STRNV</name>
<evidence type="ECO:0000313" key="2">
    <source>
        <dbReference type="EMBL" id="AQU64895.1"/>
    </source>
</evidence>
<proteinExistence type="predicted"/>
<evidence type="ECO:0008006" key="4">
    <source>
        <dbReference type="Google" id="ProtNLM"/>
    </source>
</evidence>
<gene>
    <name evidence="2" type="ORF">BBN63_00020</name>
</gene>
<evidence type="ECO:0000256" key="1">
    <source>
        <dbReference type="SAM" id="MobiDB-lite"/>
    </source>
</evidence>
<keyword evidence="3" id="KW-1185">Reference proteome</keyword>
<organism evidence="2 3">
    <name type="scientific">Streptomyces niveus</name>
    <name type="common">Streptomyces spheroides</name>
    <dbReference type="NCBI Taxonomy" id="193462"/>
    <lineage>
        <taxon>Bacteria</taxon>
        <taxon>Bacillati</taxon>
        <taxon>Actinomycetota</taxon>
        <taxon>Actinomycetes</taxon>
        <taxon>Kitasatosporales</taxon>
        <taxon>Streptomycetaceae</taxon>
        <taxon>Streptomyces</taxon>
    </lineage>
</organism>
<dbReference type="RefSeq" id="WP_078073366.1">
    <property type="nucleotide sequence ID" value="NZ_CP018047.1"/>
</dbReference>
<evidence type="ECO:0000313" key="3">
    <source>
        <dbReference type="Proteomes" id="UP000189677"/>
    </source>
</evidence>
<dbReference type="AlphaFoldDB" id="A0A1U9QML2"/>
<feature type="compositionally biased region" description="Low complexity" evidence="1">
    <location>
        <begin position="281"/>
        <end position="293"/>
    </location>
</feature>
<dbReference type="Proteomes" id="UP000189677">
    <property type="component" value="Chromosome"/>
</dbReference>
<dbReference type="EMBL" id="CP018047">
    <property type="protein sequence ID" value="AQU64895.1"/>
    <property type="molecule type" value="Genomic_DNA"/>
</dbReference>
<dbReference type="KEGG" id="snw:BBN63_00020"/>
<feature type="region of interest" description="Disordered" evidence="1">
    <location>
        <begin position="271"/>
        <end position="299"/>
    </location>
</feature>
<protein>
    <recommendedName>
        <fullName evidence="4">Relaxase/mobilization nuclease</fullName>
    </recommendedName>
</protein>
<reference evidence="2 3" key="1">
    <citation type="submission" date="2016-11" db="EMBL/GenBank/DDBJ databases">
        <title>Complete genome sequence of Streptomyces niveus SCSIO 3406.</title>
        <authorList>
            <person name="Zhu Q."/>
            <person name="Cheng W."/>
            <person name="Song Y."/>
            <person name="Li Q."/>
            <person name="Ju J."/>
        </authorList>
    </citation>
    <scope>NUCLEOTIDE SEQUENCE [LARGE SCALE GENOMIC DNA]</scope>
    <source>
        <strain evidence="2 3">SCSIO 3406</strain>
    </source>
</reference>
<accession>A0A1U9QML2</accession>
<sequence>MIPYVHERGISSVEALAEALGRPVSDQEGLTTDHTVVAHWPGLDYYTQDDLERIWTSVEWAGHLHDPLAEFPSAVSASGDRRAVFHAHVVLHPGDRILTVPEWSETAHRLARAAGIADPGDDVGCRWIAVQAQPCRLDLIANLIRQDGMWQPLDQVNQRITAEARRIEHELDLHVPYDARPASPNSRRGPADPVLPDTVSVSAQIGRLLGQITEETTGPLATVRGLIEHAAHRLGSLPDSSSVEAGYRLEWAARRLFALQQDLDHMASTLREPARRTGTMPVKPAEPVPARAPAAHRTR</sequence>